<organism evidence="3 4">
    <name type="scientific">Undibacterium squillarum</name>
    <dbReference type="NCBI Taxonomy" id="1131567"/>
    <lineage>
        <taxon>Bacteria</taxon>
        <taxon>Pseudomonadati</taxon>
        <taxon>Pseudomonadota</taxon>
        <taxon>Betaproteobacteria</taxon>
        <taxon>Burkholderiales</taxon>
        <taxon>Oxalobacteraceae</taxon>
        <taxon>Undibacterium</taxon>
    </lineage>
</organism>
<reference evidence="4" key="1">
    <citation type="journal article" date="2019" name="Int. J. Syst. Evol. Microbiol.">
        <title>The Global Catalogue of Microorganisms (GCM) 10K type strain sequencing project: providing services to taxonomists for standard genome sequencing and annotation.</title>
        <authorList>
            <consortium name="The Broad Institute Genomics Platform"/>
            <consortium name="The Broad Institute Genome Sequencing Center for Infectious Disease"/>
            <person name="Wu L."/>
            <person name="Ma J."/>
        </authorList>
    </citation>
    <scope>NUCLEOTIDE SEQUENCE [LARGE SCALE GENOMIC DNA]</scope>
    <source>
        <strain evidence="4">KCTC 23917</strain>
    </source>
</reference>
<dbReference type="EMBL" id="BMYU01000004">
    <property type="protein sequence ID" value="GGX40563.1"/>
    <property type="molecule type" value="Genomic_DNA"/>
</dbReference>
<evidence type="ECO:0000313" key="3">
    <source>
        <dbReference type="EMBL" id="GGX40563.1"/>
    </source>
</evidence>
<feature type="domain" description="Sodium symporter small subunit" evidence="2">
    <location>
        <begin position="16"/>
        <end position="86"/>
    </location>
</feature>
<evidence type="ECO:0000313" key="4">
    <source>
        <dbReference type="Proteomes" id="UP000653343"/>
    </source>
</evidence>
<dbReference type="InterPro" id="IPR019886">
    <property type="entry name" value="Na_symporter_ssu"/>
</dbReference>
<gene>
    <name evidence="3" type="ORF">GCM10010946_18640</name>
</gene>
<keyword evidence="4" id="KW-1185">Reference proteome</keyword>
<evidence type="ECO:0000256" key="1">
    <source>
        <dbReference type="SAM" id="Phobius"/>
    </source>
</evidence>
<keyword evidence="1" id="KW-0812">Transmembrane</keyword>
<keyword evidence="1" id="KW-0472">Membrane</keyword>
<feature type="transmembrane region" description="Helical" evidence="1">
    <location>
        <begin position="59"/>
        <end position="79"/>
    </location>
</feature>
<dbReference type="RefSeq" id="WP_229793120.1">
    <property type="nucleotide sequence ID" value="NZ_BMYU01000004.1"/>
</dbReference>
<sequence length="94" mass="10691">MMNGNSPARANTPQLMFWKRTCQLTAGLLLVWFSLIMAALFFARELATIQWLGWNLSFYLAAQGLTLSFVILIGIYALAMRALARQLRDNREHA</sequence>
<keyword evidence="1" id="KW-1133">Transmembrane helix</keyword>
<accession>A0ABQ2XXH5</accession>
<protein>
    <recommendedName>
        <fullName evidence="2">Sodium symporter small subunit domain-containing protein</fullName>
    </recommendedName>
</protein>
<dbReference type="Pfam" id="PF13937">
    <property type="entry name" value="DUF4212"/>
    <property type="match status" value="1"/>
</dbReference>
<dbReference type="NCBIfam" id="TIGR03647">
    <property type="entry name" value="Na_symport_sm"/>
    <property type="match status" value="1"/>
</dbReference>
<evidence type="ECO:0000259" key="2">
    <source>
        <dbReference type="Pfam" id="PF13937"/>
    </source>
</evidence>
<name>A0ABQ2XXH5_9BURK</name>
<dbReference type="Proteomes" id="UP000653343">
    <property type="component" value="Unassembled WGS sequence"/>
</dbReference>
<proteinExistence type="predicted"/>
<comment type="caution">
    <text evidence="3">The sequence shown here is derived from an EMBL/GenBank/DDBJ whole genome shotgun (WGS) entry which is preliminary data.</text>
</comment>